<evidence type="ECO:0000256" key="3">
    <source>
        <dbReference type="ARBA" id="ARBA00012438"/>
    </source>
</evidence>
<dbReference type="GO" id="GO:0016036">
    <property type="term" value="P:cellular response to phosphate starvation"/>
    <property type="evidence" value="ECO:0007669"/>
    <property type="project" value="TreeGrafter"/>
</dbReference>
<dbReference type="PROSITE" id="PS50109">
    <property type="entry name" value="HIS_KIN"/>
    <property type="match status" value="1"/>
</dbReference>
<keyword evidence="8" id="KW-1133">Transmembrane helix</keyword>
<gene>
    <name evidence="10" type="ORF">IAA64_08765</name>
</gene>
<dbReference type="EC" id="2.7.13.3" evidence="3"/>
<evidence type="ECO:0000256" key="4">
    <source>
        <dbReference type="ARBA" id="ARBA00022553"/>
    </source>
</evidence>
<sequence length="466" mass="50827">MKEIAKLAGRFLKILLLSFVLLLLLNAALFALCLGSYATEESPWTVAQETAQGLAKEADGFSLPAALREKLASQRVWAVLVDNANLQILWHTENVPASVPGVFTAAEIAHLNNGYIDGQPTFTADSSLGLVVIGYPQETYWKLTHPSWNYTLIKNLPLYALTLLGINVAAILLIYLVANQKFLRSVGPIAEGIQRLSGTEPALLAEQGLLSGLAHSINETGQVLQRQRAALQKKETARANWIAGVSHDIRTPLSMVMGYASQMAENGALDAGTRKKALVILKQSEKMRNLIRDLNLTTKLEYSMQPLSCAPVSLVSLVRQVVADFLNLDIEGKYPLEFSAPDGQHPCTIQADAGLLRRAMANLLQNSMAHNEEGCHIWVAVRQEGEFYRVVVEDDGIGATNAQIEALQHTPHYMMCDSDDGQQRHGLGLLIVRQIALAHHGECQVAHSAHGGFWAEISLPVAGEPL</sequence>
<organism evidence="10 11">
    <name type="scientific">Candidatus Ornithocaccomicrobium faecavium</name>
    <dbReference type="NCBI Taxonomy" id="2840890"/>
    <lineage>
        <taxon>Bacteria</taxon>
        <taxon>Bacillati</taxon>
        <taxon>Bacillota</taxon>
        <taxon>Clostridia</taxon>
        <taxon>Candidatus Ornithocaccomicrobium</taxon>
    </lineage>
</organism>
<evidence type="ECO:0000256" key="5">
    <source>
        <dbReference type="ARBA" id="ARBA00022679"/>
    </source>
</evidence>
<feature type="domain" description="Histidine kinase" evidence="9">
    <location>
        <begin position="244"/>
        <end position="463"/>
    </location>
</feature>
<dbReference type="Gene3D" id="3.30.565.10">
    <property type="entry name" value="Histidine kinase-like ATPase, C-terminal domain"/>
    <property type="match status" value="1"/>
</dbReference>
<dbReference type="InterPro" id="IPR003594">
    <property type="entry name" value="HATPase_dom"/>
</dbReference>
<feature type="transmembrane region" description="Helical" evidence="8">
    <location>
        <begin position="156"/>
        <end position="178"/>
    </location>
</feature>
<dbReference type="SMART" id="SM00387">
    <property type="entry name" value="HATPase_c"/>
    <property type="match status" value="1"/>
</dbReference>
<comment type="caution">
    <text evidence="10">The sequence shown here is derived from an EMBL/GenBank/DDBJ whole genome shotgun (WGS) entry which is preliminary data.</text>
</comment>
<evidence type="ECO:0000256" key="1">
    <source>
        <dbReference type="ARBA" id="ARBA00000085"/>
    </source>
</evidence>
<dbReference type="InterPro" id="IPR036097">
    <property type="entry name" value="HisK_dim/P_sf"/>
</dbReference>
<dbReference type="InterPro" id="IPR050351">
    <property type="entry name" value="BphY/WalK/GraS-like"/>
</dbReference>
<evidence type="ECO:0000256" key="6">
    <source>
        <dbReference type="ARBA" id="ARBA00022777"/>
    </source>
</evidence>
<keyword evidence="7" id="KW-0902">Two-component regulatory system</keyword>
<accession>A0A9D1TDD1</accession>
<dbReference type="Gene3D" id="1.10.287.130">
    <property type="match status" value="1"/>
</dbReference>
<proteinExistence type="predicted"/>
<dbReference type="SUPFAM" id="SSF55874">
    <property type="entry name" value="ATPase domain of HSP90 chaperone/DNA topoisomerase II/histidine kinase"/>
    <property type="match status" value="1"/>
</dbReference>
<evidence type="ECO:0000256" key="8">
    <source>
        <dbReference type="SAM" id="Phobius"/>
    </source>
</evidence>
<dbReference type="CDD" id="cd00082">
    <property type="entry name" value="HisKA"/>
    <property type="match status" value="1"/>
</dbReference>
<dbReference type="PANTHER" id="PTHR45453">
    <property type="entry name" value="PHOSPHATE REGULON SENSOR PROTEIN PHOR"/>
    <property type="match status" value="1"/>
</dbReference>
<evidence type="ECO:0000256" key="7">
    <source>
        <dbReference type="ARBA" id="ARBA00023012"/>
    </source>
</evidence>
<dbReference type="InterPro" id="IPR036890">
    <property type="entry name" value="HATPase_C_sf"/>
</dbReference>
<evidence type="ECO:0000313" key="11">
    <source>
        <dbReference type="Proteomes" id="UP000886884"/>
    </source>
</evidence>
<dbReference type="Proteomes" id="UP000886884">
    <property type="component" value="Unassembled WGS sequence"/>
</dbReference>
<evidence type="ECO:0000259" key="9">
    <source>
        <dbReference type="PROSITE" id="PS50109"/>
    </source>
</evidence>
<dbReference type="InterPro" id="IPR005467">
    <property type="entry name" value="His_kinase_dom"/>
</dbReference>
<protein>
    <recommendedName>
        <fullName evidence="3">histidine kinase</fullName>
        <ecNumber evidence="3">2.7.13.3</ecNumber>
    </recommendedName>
</protein>
<dbReference type="InterPro" id="IPR003661">
    <property type="entry name" value="HisK_dim/P_dom"/>
</dbReference>
<dbReference type="Pfam" id="PF00512">
    <property type="entry name" value="HisKA"/>
    <property type="match status" value="1"/>
</dbReference>
<keyword evidence="8" id="KW-0472">Membrane</keyword>
<dbReference type="EMBL" id="DVOT01000154">
    <property type="protein sequence ID" value="HIV28048.1"/>
    <property type="molecule type" value="Genomic_DNA"/>
</dbReference>
<dbReference type="Pfam" id="PF02518">
    <property type="entry name" value="HATPase_c"/>
    <property type="match status" value="1"/>
</dbReference>
<keyword evidence="6 10" id="KW-0418">Kinase</keyword>
<comment type="catalytic activity">
    <reaction evidence="1">
        <text>ATP + protein L-histidine = ADP + protein N-phospho-L-histidine.</text>
        <dbReference type="EC" id="2.7.13.3"/>
    </reaction>
</comment>
<keyword evidence="5" id="KW-0808">Transferase</keyword>
<reference evidence="10" key="1">
    <citation type="submission" date="2020-10" db="EMBL/GenBank/DDBJ databases">
        <authorList>
            <person name="Gilroy R."/>
        </authorList>
    </citation>
    <scope>NUCLEOTIDE SEQUENCE</scope>
    <source>
        <strain evidence="10">CHK183-6373</strain>
    </source>
</reference>
<dbReference type="GO" id="GO:0005886">
    <property type="term" value="C:plasma membrane"/>
    <property type="evidence" value="ECO:0007669"/>
    <property type="project" value="TreeGrafter"/>
</dbReference>
<dbReference type="GO" id="GO:0004721">
    <property type="term" value="F:phosphoprotein phosphatase activity"/>
    <property type="evidence" value="ECO:0007669"/>
    <property type="project" value="TreeGrafter"/>
</dbReference>
<comment type="subcellular location">
    <subcellularLocation>
        <location evidence="2">Membrane</location>
    </subcellularLocation>
</comment>
<keyword evidence="8" id="KW-0812">Transmembrane</keyword>
<dbReference type="AlphaFoldDB" id="A0A9D1TDD1"/>
<dbReference type="GO" id="GO:0000155">
    <property type="term" value="F:phosphorelay sensor kinase activity"/>
    <property type="evidence" value="ECO:0007669"/>
    <property type="project" value="InterPro"/>
</dbReference>
<dbReference type="SMART" id="SM00388">
    <property type="entry name" value="HisKA"/>
    <property type="match status" value="1"/>
</dbReference>
<evidence type="ECO:0000313" key="10">
    <source>
        <dbReference type="EMBL" id="HIV28048.1"/>
    </source>
</evidence>
<dbReference type="PANTHER" id="PTHR45453:SF1">
    <property type="entry name" value="PHOSPHATE REGULON SENSOR PROTEIN PHOR"/>
    <property type="match status" value="1"/>
</dbReference>
<name>A0A9D1TDD1_9FIRM</name>
<keyword evidence="4" id="KW-0597">Phosphoprotein</keyword>
<evidence type="ECO:0000256" key="2">
    <source>
        <dbReference type="ARBA" id="ARBA00004370"/>
    </source>
</evidence>
<dbReference type="SUPFAM" id="SSF47384">
    <property type="entry name" value="Homodimeric domain of signal transducing histidine kinase"/>
    <property type="match status" value="1"/>
</dbReference>
<reference evidence="10" key="2">
    <citation type="journal article" date="2021" name="PeerJ">
        <title>Extensive microbial diversity within the chicken gut microbiome revealed by metagenomics and culture.</title>
        <authorList>
            <person name="Gilroy R."/>
            <person name="Ravi A."/>
            <person name="Getino M."/>
            <person name="Pursley I."/>
            <person name="Horton D.L."/>
            <person name="Alikhan N.F."/>
            <person name="Baker D."/>
            <person name="Gharbi K."/>
            <person name="Hall N."/>
            <person name="Watson M."/>
            <person name="Adriaenssens E.M."/>
            <person name="Foster-Nyarko E."/>
            <person name="Jarju S."/>
            <person name="Secka A."/>
            <person name="Antonio M."/>
            <person name="Oren A."/>
            <person name="Chaudhuri R.R."/>
            <person name="La Ragione R."/>
            <person name="Hildebrand F."/>
            <person name="Pallen M.J."/>
        </authorList>
    </citation>
    <scope>NUCLEOTIDE SEQUENCE</scope>
    <source>
        <strain evidence="10">CHK183-6373</strain>
    </source>
</reference>